<protein>
    <submittedName>
        <fullName evidence="1">Uncharacterized protein</fullName>
    </submittedName>
</protein>
<evidence type="ECO:0000313" key="2">
    <source>
        <dbReference type="Proteomes" id="UP000634136"/>
    </source>
</evidence>
<name>A0A835C7G2_9FABA</name>
<dbReference type="EMBL" id="JAAIUW010000005">
    <property type="protein sequence ID" value="KAF7833025.1"/>
    <property type="molecule type" value="Genomic_DNA"/>
</dbReference>
<dbReference type="AlphaFoldDB" id="A0A835C7G2"/>
<proteinExistence type="predicted"/>
<accession>A0A835C7G2</accession>
<evidence type="ECO:0000313" key="1">
    <source>
        <dbReference type="EMBL" id="KAF7833025.1"/>
    </source>
</evidence>
<gene>
    <name evidence="1" type="ORF">G2W53_015358</name>
</gene>
<dbReference type="Proteomes" id="UP000634136">
    <property type="component" value="Unassembled WGS sequence"/>
</dbReference>
<sequence length="129" mass="14535">MKQTKSKTEAVVQNDRGRILEAMAKRVSEEISVEILEASVILDRLEFSRDRSCPFITVKSIAAEVISDIRASDSPNTLLGLVVSNSRLICEDFDLFLLAGKFLIKRIPQFHLYVLLPGVFIYEVDAFKS</sequence>
<organism evidence="1 2">
    <name type="scientific">Senna tora</name>
    <dbReference type="NCBI Taxonomy" id="362788"/>
    <lineage>
        <taxon>Eukaryota</taxon>
        <taxon>Viridiplantae</taxon>
        <taxon>Streptophyta</taxon>
        <taxon>Embryophyta</taxon>
        <taxon>Tracheophyta</taxon>
        <taxon>Spermatophyta</taxon>
        <taxon>Magnoliopsida</taxon>
        <taxon>eudicotyledons</taxon>
        <taxon>Gunneridae</taxon>
        <taxon>Pentapetalae</taxon>
        <taxon>rosids</taxon>
        <taxon>fabids</taxon>
        <taxon>Fabales</taxon>
        <taxon>Fabaceae</taxon>
        <taxon>Caesalpinioideae</taxon>
        <taxon>Cassia clade</taxon>
        <taxon>Senna</taxon>
    </lineage>
</organism>
<comment type="caution">
    <text evidence="1">The sequence shown here is derived from an EMBL/GenBank/DDBJ whole genome shotgun (WGS) entry which is preliminary data.</text>
</comment>
<keyword evidence="2" id="KW-1185">Reference proteome</keyword>
<reference evidence="1" key="1">
    <citation type="submission" date="2020-09" db="EMBL/GenBank/DDBJ databases">
        <title>Genome-Enabled Discovery of Anthraquinone Biosynthesis in Senna tora.</title>
        <authorList>
            <person name="Kang S.-H."/>
            <person name="Pandey R.P."/>
            <person name="Lee C.-M."/>
            <person name="Sim J.-S."/>
            <person name="Jeong J.-T."/>
            <person name="Choi B.-S."/>
            <person name="Jung M."/>
            <person name="Ginzburg D."/>
            <person name="Zhao K."/>
            <person name="Won S.Y."/>
            <person name="Oh T.-J."/>
            <person name="Yu Y."/>
            <person name="Kim N.-H."/>
            <person name="Lee O.R."/>
            <person name="Lee T.-H."/>
            <person name="Bashyal P."/>
            <person name="Kim T.-S."/>
            <person name="Lee W.-H."/>
            <person name="Kawkins C."/>
            <person name="Kim C.-K."/>
            <person name="Kim J.S."/>
            <person name="Ahn B.O."/>
            <person name="Rhee S.Y."/>
            <person name="Sohng J.K."/>
        </authorList>
    </citation>
    <scope>NUCLEOTIDE SEQUENCE</scope>
    <source>
        <tissue evidence="1">Leaf</tissue>
    </source>
</reference>